<comment type="subcellular location">
    <subcellularLocation>
        <location evidence="1">Membrane</location>
        <topology evidence="1">Single-pass type II membrane protein</topology>
    </subcellularLocation>
</comment>
<proteinExistence type="predicted"/>
<protein>
    <recommendedName>
        <fullName evidence="7">Glycosyltransferase</fullName>
    </recommendedName>
</protein>
<evidence type="ECO:0000256" key="5">
    <source>
        <dbReference type="ARBA" id="ARBA00023180"/>
    </source>
</evidence>
<dbReference type="Pfam" id="PF02485">
    <property type="entry name" value="Branch"/>
    <property type="match status" value="1"/>
</dbReference>
<dbReference type="PANTHER" id="PTHR31042">
    <property type="entry name" value="CORE-2/I-BRANCHING BETA-1,6-N-ACETYLGLUCOSAMINYLTRANSFERASE FAMILY PROTEIN-RELATED"/>
    <property type="match status" value="1"/>
</dbReference>
<evidence type="ECO:0008006" key="7">
    <source>
        <dbReference type="Google" id="ProtNLM"/>
    </source>
</evidence>
<organism evidence="6">
    <name type="scientific">Araucaria cunninghamii</name>
    <name type="common">Hoop pine</name>
    <name type="synonym">Moreton Bay pine</name>
    <dbReference type="NCBI Taxonomy" id="56994"/>
    <lineage>
        <taxon>Eukaryota</taxon>
        <taxon>Viridiplantae</taxon>
        <taxon>Streptophyta</taxon>
        <taxon>Embryophyta</taxon>
        <taxon>Tracheophyta</taxon>
        <taxon>Spermatophyta</taxon>
        <taxon>Pinopsida</taxon>
        <taxon>Pinidae</taxon>
        <taxon>Conifers II</taxon>
        <taxon>Araucariales</taxon>
        <taxon>Araucariaceae</taxon>
        <taxon>Araucaria</taxon>
    </lineage>
</organism>
<keyword evidence="2" id="KW-0328">Glycosyltransferase</keyword>
<reference evidence="6" key="1">
    <citation type="submission" date="2015-03" db="EMBL/GenBank/DDBJ databases">
        <title>A transcriptome of Araucaria cunninghamii, an australian fine timber species.</title>
        <authorList>
            <person name="Jing Yi C.J.Y."/>
            <person name="Yin San L.Y.S."/>
            <person name="Abdul Karim S.S."/>
            <person name="Wan Azmi N.N."/>
            <person name="Hercus R.R."/>
            <person name="Croft L.L."/>
        </authorList>
    </citation>
    <scope>NUCLEOTIDE SEQUENCE</scope>
    <source>
        <strain evidence="6">MI0301</strain>
        <tissue evidence="6">Leaf</tissue>
    </source>
</reference>
<sequence length="387" mass="44628">MVWTSRSRYPGRRPVWVAALVSMVCLSVLGAYIYPPTLLRVKVCPVFCGGGGGGGGMLQQVIKPSPPPERVYSDQERAARVLTNELLKLPPSVSKTPKIAFMFLTPGPLPFERLWEEFFRGHEHKYSIYVHASKQITLKTAWMSPVFRGRDIHSEKVEWGKISMIDAEKRLLVAALQDEDNQHFVLLSESCVPLRGFDFVYSYLMGQNVSFVDCFDDPGPHGRGRYTTPFLPEIQIEEWRKGAQWFTVKRHHALLIVADCLYYSKFKQFCKPGAETHNCYPDEHYVQTFLHMMDPSGIANWSVTHVDWSEGKWHPKKYNRDEVNMKLLRSIQAIDENFHTSSNAKKQLTRRYCMVNGERRPCYLFARKFIPETLDILLSIFPNITNT</sequence>
<evidence type="ECO:0000256" key="3">
    <source>
        <dbReference type="ARBA" id="ARBA00022679"/>
    </source>
</evidence>
<accession>A0A0D6QXH7</accession>
<evidence type="ECO:0000256" key="4">
    <source>
        <dbReference type="ARBA" id="ARBA00023136"/>
    </source>
</evidence>
<dbReference type="GO" id="GO:0016757">
    <property type="term" value="F:glycosyltransferase activity"/>
    <property type="evidence" value="ECO:0007669"/>
    <property type="project" value="UniProtKB-KW"/>
</dbReference>
<dbReference type="EMBL" id="GCKF01043728">
    <property type="protein sequence ID" value="JAG94395.1"/>
    <property type="molecule type" value="Transcribed_RNA"/>
</dbReference>
<dbReference type="PANTHER" id="PTHR31042:SF150">
    <property type="entry name" value="OS06G0661900 PROTEIN"/>
    <property type="match status" value="1"/>
</dbReference>
<dbReference type="InterPro" id="IPR003406">
    <property type="entry name" value="Glyco_trans_14"/>
</dbReference>
<evidence type="ECO:0000313" key="6">
    <source>
        <dbReference type="EMBL" id="JAG94395.1"/>
    </source>
</evidence>
<dbReference type="AlphaFoldDB" id="A0A0D6QXH7"/>
<name>A0A0D6QXH7_ARACU</name>
<evidence type="ECO:0000256" key="1">
    <source>
        <dbReference type="ARBA" id="ARBA00004606"/>
    </source>
</evidence>
<evidence type="ECO:0000256" key="2">
    <source>
        <dbReference type="ARBA" id="ARBA00022676"/>
    </source>
</evidence>
<dbReference type="InterPro" id="IPR044174">
    <property type="entry name" value="BC10-like"/>
</dbReference>
<keyword evidence="3" id="KW-0808">Transferase</keyword>
<dbReference type="GO" id="GO:0016020">
    <property type="term" value="C:membrane"/>
    <property type="evidence" value="ECO:0007669"/>
    <property type="project" value="UniProtKB-SubCell"/>
</dbReference>
<keyword evidence="5" id="KW-0325">Glycoprotein</keyword>
<keyword evidence="4" id="KW-0472">Membrane</keyword>